<dbReference type="SUPFAM" id="SSF56228">
    <property type="entry name" value="Aldehyde ferredoxin oxidoreductase, N-terminal domain"/>
    <property type="match status" value="1"/>
</dbReference>
<evidence type="ECO:0000313" key="2">
    <source>
        <dbReference type="EMBL" id="OFV67536.1"/>
    </source>
</evidence>
<organism evidence="2 3">
    <name type="scientific">Candidatus Syntropharchaeum caldarium</name>
    <dbReference type="NCBI Taxonomy" id="1838285"/>
    <lineage>
        <taxon>Archaea</taxon>
        <taxon>Methanobacteriati</taxon>
        <taxon>Methanobacteriota</taxon>
        <taxon>Stenosarchaea group</taxon>
        <taxon>Methanomicrobia</taxon>
        <taxon>Methanosarcinales</taxon>
        <taxon>ANME-2 cluster</taxon>
        <taxon>Candidatus Syntropharchaeum</taxon>
    </lineage>
</organism>
<dbReference type="Proteomes" id="UP000186940">
    <property type="component" value="Unassembled WGS sequence"/>
</dbReference>
<keyword evidence="3" id="KW-1185">Reference proteome</keyword>
<proteinExistence type="predicted"/>
<dbReference type="PANTHER" id="PTHR30038:SF7">
    <property type="entry name" value="TUNGSTEN-CONTAINING GLYCERALDEHYDE-3-PHOSPHATE:FERREDOXIN OXIDOREDUCTASE"/>
    <property type="match status" value="1"/>
</dbReference>
<dbReference type="GO" id="GO:0016625">
    <property type="term" value="F:oxidoreductase activity, acting on the aldehyde or oxo group of donors, iron-sulfur protein as acceptor"/>
    <property type="evidence" value="ECO:0007669"/>
    <property type="project" value="InterPro"/>
</dbReference>
<dbReference type="STRING" id="1838285.SCAL_001454"/>
<dbReference type="EMBL" id="LYOS01000004">
    <property type="protein sequence ID" value="OFV67536.1"/>
    <property type="molecule type" value="Genomic_DNA"/>
</dbReference>
<dbReference type="GO" id="GO:0051536">
    <property type="term" value="F:iron-sulfur cluster binding"/>
    <property type="evidence" value="ECO:0007669"/>
    <property type="project" value="InterPro"/>
</dbReference>
<dbReference type="InterPro" id="IPR051919">
    <property type="entry name" value="W-dependent_AOR"/>
</dbReference>
<dbReference type="InterPro" id="IPR013983">
    <property type="entry name" value="Ald_Fedxn_OxRdtase_N"/>
</dbReference>
<accession>A0A1F2PA91</accession>
<gene>
    <name evidence="2" type="ORF">SCAL_001454</name>
</gene>
<evidence type="ECO:0000313" key="3">
    <source>
        <dbReference type="Proteomes" id="UP000186940"/>
    </source>
</evidence>
<sequence length="408" mass="43942">MNEMDYMYSGLIAVIDLESEEVEEVELEEDFIREHLGGASANLALYEEYSEDNPIILGTGILTGSLASGSSLGVMTAKSPLTGEIQHAPFVWFTGPELKFTGFDFVVIKGVAADPVYLWIHDEIVDINSAGDLWGMDTWGVVDHIRDEQGEERVQVLAIGAAGENKLPYAQVTNNYWVSGDFAGFGAIFGEKNLKAVAFRGMGEVDIADPEGFVEKAASLLDSAKADIDGRKGPEWIVEKAGYDINGIESFVHRYDACFNCPYPCQTFVKYNEDPKTMDRGVDEPGVLITELSGLSTISQKLSMEESLRAIEKCARLGLNPAVAGALIDTLADLETIASSEAEIGGVAGGSFIPEIGTGGKVGLVLGICPVLMLLVPAIDKASLVELVNLGCDWDLTVEELDEVVDRL</sequence>
<dbReference type="InterPro" id="IPR036503">
    <property type="entry name" value="Ald_Fedxn_OxRdtase_N_sf"/>
</dbReference>
<dbReference type="PANTHER" id="PTHR30038">
    <property type="entry name" value="ALDEHYDE FERREDOXIN OXIDOREDUCTASE"/>
    <property type="match status" value="1"/>
</dbReference>
<protein>
    <submittedName>
        <fullName evidence="2">Aldehyde:ferredoxin oxidoreductase</fullName>
    </submittedName>
</protein>
<comment type="caution">
    <text evidence="2">The sequence shown here is derived from an EMBL/GenBank/DDBJ whole genome shotgun (WGS) entry which is preliminary data.</text>
</comment>
<dbReference type="Gene3D" id="1.10.569.10">
    <property type="entry name" value="Aldehyde Ferredoxin Oxidoreductase Protein, subunit A, domain 2"/>
    <property type="match status" value="1"/>
</dbReference>
<evidence type="ECO:0000259" key="1">
    <source>
        <dbReference type="SMART" id="SM00790"/>
    </source>
</evidence>
<dbReference type="Pfam" id="PF02730">
    <property type="entry name" value="AFOR_N"/>
    <property type="match status" value="1"/>
</dbReference>
<reference evidence="2" key="1">
    <citation type="submission" date="2016-05" db="EMBL/GenBank/DDBJ databases">
        <title>Microbial consortia oxidize butane by reversing methanogenesis.</title>
        <authorList>
            <person name="Laso-Perez R."/>
            <person name="Richter M."/>
            <person name="Wegener G."/>
            <person name="Musat F."/>
        </authorList>
    </citation>
    <scope>NUCLEOTIDE SEQUENCE [LARGE SCALE GENOMIC DNA]</scope>
    <source>
        <strain evidence="2">BOX2</strain>
    </source>
</reference>
<dbReference type="AlphaFoldDB" id="A0A1F2PA91"/>
<dbReference type="SMART" id="SM00790">
    <property type="entry name" value="AFOR_N"/>
    <property type="match status" value="1"/>
</dbReference>
<dbReference type="Gene3D" id="3.60.9.10">
    <property type="entry name" value="Aldehyde ferredoxin oxidoreductase, N-terminal domain"/>
    <property type="match status" value="1"/>
</dbReference>
<name>A0A1F2PA91_9EURY</name>
<dbReference type="InterPro" id="IPR013984">
    <property type="entry name" value="Ald_Fedxn_OxRdtase_dom2"/>
</dbReference>
<feature type="domain" description="Aldehyde ferredoxin oxidoreductase N-terminal" evidence="1">
    <location>
        <begin position="8"/>
        <end position="203"/>
    </location>
</feature>